<proteinExistence type="predicted"/>
<comment type="caution">
    <text evidence="1">The sequence shown here is derived from an EMBL/GenBank/DDBJ whole genome shotgun (WGS) entry which is preliminary data.</text>
</comment>
<dbReference type="Proteomes" id="UP000837801">
    <property type="component" value="Unassembled WGS sequence"/>
</dbReference>
<evidence type="ECO:0000313" key="2">
    <source>
        <dbReference type="Proteomes" id="UP000837801"/>
    </source>
</evidence>
<keyword evidence="2" id="KW-1185">Reference proteome</keyword>
<accession>A0A9P0QVQ9</accession>
<name>A0A9P0QVQ9_9ASCO</name>
<evidence type="ECO:0000313" key="1">
    <source>
        <dbReference type="EMBL" id="CAH2355976.1"/>
    </source>
</evidence>
<sequence>MGPKSKPKINDAPGRLLHNWQKEPHWFVSLPAAVPSLNALDQMFFRWCRSSPIIYLLTPLLNYYMSTKDCLSYKTVYSLYKPLSVKRYHVKTRVLFILCLLYIMQNSPPPRMKFIHAKKVQKI</sequence>
<organism evidence="1 2">
    <name type="scientific">[Candida] railenensis</name>
    <dbReference type="NCBI Taxonomy" id="45579"/>
    <lineage>
        <taxon>Eukaryota</taxon>
        <taxon>Fungi</taxon>
        <taxon>Dikarya</taxon>
        <taxon>Ascomycota</taxon>
        <taxon>Saccharomycotina</taxon>
        <taxon>Pichiomycetes</taxon>
        <taxon>Debaryomycetaceae</taxon>
        <taxon>Kurtzmaniella</taxon>
    </lineage>
</organism>
<reference evidence="1" key="1">
    <citation type="submission" date="2022-03" db="EMBL/GenBank/DDBJ databases">
        <authorList>
            <person name="Legras J.-L."/>
            <person name="Devillers H."/>
            <person name="Grondin C."/>
        </authorList>
    </citation>
    <scope>NUCLEOTIDE SEQUENCE</scope>
    <source>
        <strain evidence="1">CLIB 1423</strain>
    </source>
</reference>
<dbReference type="AlphaFoldDB" id="A0A9P0QVQ9"/>
<protein>
    <submittedName>
        <fullName evidence="1">Uncharacterized protein</fullName>
    </submittedName>
</protein>
<dbReference type="EMBL" id="CAKXYY010000041">
    <property type="protein sequence ID" value="CAH2355976.1"/>
    <property type="molecule type" value="Genomic_DNA"/>
</dbReference>
<gene>
    <name evidence="1" type="ORF">CLIB1423_41S00254</name>
</gene>